<dbReference type="InterPro" id="IPR001611">
    <property type="entry name" value="Leu-rich_rpt"/>
</dbReference>
<evidence type="ECO:0000313" key="7">
    <source>
        <dbReference type="EMBL" id="KAK4715184.1"/>
    </source>
</evidence>
<evidence type="ECO:0000313" key="8">
    <source>
        <dbReference type="Proteomes" id="UP001311915"/>
    </source>
</evidence>
<reference evidence="7 8" key="1">
    <citation type="submission" date="2023-10" db="EMBL/GenBank/DDBJ databases">
        <title>Genome-Wide Identification Analysis in wild type Solanum Pinnatisectum Reveals Some Genes Defensing Phytophthora Infestans.</title>
        <authorList>
            <person name="Sun C."/>
        </authorList>
    </citation>
    <scope>NUCLEOTIDE SEQUENCE [LARGE SCALE GENOMIC DNA]</scope>
    <source>
        <strain evidence="7">LQN</strain>
        <tissue evidence="7">Leaf</tissue>
    </source>
</reference>
<accession>A0AAV9KPE2</accession>
<keyword evidence="5" id="KW-0472">Membrane</keyword>
<dbReference type="FunFam" id="3.80.10.10:FF:000400">
    <property type="entry name" value="Nuclear pore complex protein NUP107"/>
    <property type="match status" value="1"/>
</dbReference>
<feature type="chain" id="PRO_5043922744" evidence="6">
    <location>
        <begin position="24"/>
        <end position="167"/>
    </location>
</feature>
<organism evidence="7 8">
    <name type="scientific">Solanum pinnatisectum</name>
    <name type="common">tansyleaf nightshade</name>
    <dbReference type="NCBI Taxonomy" id="50273"/>
    <lineage>
        <taxon>Eukaryota</taxon>
        <taxon>Viridiplantae</taxon>
        <taxon>Streptophyta</taxon>
        <taxon>Embryophyta</taxon>
        <taxon>Tracheophyta</taxon>
        <taxon>Spermatophyta</taxon>
        <taxon>Magnoliopsida</taxon>
        <taxon>eudicotyledons</taxon>
        <taxon>Gunneridae</taxon>
        <taxon>Pentapetalae</taxon>
        <taxon>asterids</taxon>
        <taxon>lamiids</taxon>
        <taxon>Solanales</taxon>
        <taxon>Solanaceae</taxon>
        <taxon>Solanoideae</taxon>
        <taxon>Solaneae</taxon>
        <taxon>Solanum</taxon>
    </lineage>
</organism>
<comment type="subcellular location">
    <subcellularLocation>
        <location evidence="1">Membrane</location>
    </subcellularLocation>
</comment>
<evidence type="ECO:0000256" key="4">
    <source>
        <dbReference type="ARBA" id="ARBA00022737"/>
    </source>
</evidence>
<dbReference type="InterPro" id="IPR032675">
    <property type="entry name" value="LRR_dom_sf"/>
</dbReference>
<dbReference type="Proteomes" id="UP001311915">
    <property type="component" value="Unassembled WGS sequence"/>
</dbReference>
<dbReference type="Pfam" id="PF13855">
    <property type="entry name" value="LRR_8"/>
    <property type="match status" value="1"/>
</dbReference>
<gene>
    <name evidence="7" type="ORF">R3W88_013522</name>
</gene>
<evidence type="ECO:0000256" key="3">
    <source>
        <dbReference type="ARBA" id="ARBA00022729"/>
    </source>
</evidence>
<dbReference type="AlphaFoldDB" id="A0AAV9KPE2"/>
<evidence type="ECO:0000256" key="1">
    <source>
        <dbReference type="ARBA" id="ARBA00004370"/>
    </source>
</evidence>
<proteinExistence type="predicted"/>
<dbReference type="GO" id="GO:0016020">
    <property type="term" value="C:membrane"/>
    <property type="evidence" value="ECO:0007669"/>
    <property type="project" value="UniProtKB-SubCell"/>
</dbReference>
<dbReference type="PANTHER" id="PTHR48057:SF7">
    <property type="entry name" value="LEUCINE-RICH REPEAT SERINE_THREONINE-PROTEIN KINASE 1"/>
    <property type="match status" value="1"/>
</dbReference>
<dbReference type="Gene3D" id="3.80.10.10">
    <property type="entry name" value="Ribonuclease Inhibitor"/>
    <property type="match status" value="1"/>
</dbReference>
<dbReference type="Pfam" id="PF00560">
    <property type="entry name" value="LRR_1"/>
    <property type="match status" value="1"/>
</dbReference>
<dbReference type="PROSITE" id="PS51450">
    <property type="entry name" value="LRR"/>
    <property type="match status" value="1"/>
</dbReference>
<comment type="caution">
    <text evidence="7">The sequence shown here is derived from an EMBL/GenBank/DDBJ whole genome shotgun (WGS) entry which is preliminary data.</text>
</comment>
<evidence type="ECO:0000256" key="5">
    <source>
        <dbReference type="ARBA" id="ARBA00023136"/>
    </source>
</evidence>
<keyword evidence="3 6" id="KW-0732">Signal</keyword>
<keyword evidence="4" id="KW-0677">Repeat</keyword>
<feature type="signal peptide" evidence="6">
    <location>
        <begin position="1"/>
        <end position="23"/>
    </location>
</feature>
<dbReference type="InterPro" id="IPR052595">
    <property type="entry name" value="LRRC69/RLP"/>
</dbReference>
<evidence type="ECO:0000256" key="2">
    <source>
        <dbReference type="ARBA" id="ARBA00022614"/>
    </source>
</evidence>
<protein>
    <submittedName>
        <fullName evidence="7">Uncharacterized protein</fullName>
    </submittedName>
</protein>
<dbReference type="SUPFAM" id="SSF52058">
    <property type="entry name" value="L domain-like"/>
    <property type="match status" value="1"/>
</dbReference>
<dbReference type="PANTHER" id="PTHR48057">
    <property type="entry name" value="LEUCINE-RICH REPEAT SERINE/THREONINE-PROTEIN KINASE 1"/>
    <property type="match status" value="1"/>
</dbReference>
<keyword evidence="2" id="KW-0433">Leucine-rich repeat</keyword>
<sequence length="167" mass="18864">MVTKIFPLLHFFTLLYLFTITFASIEEATSLLKWKSTFECRDWNGVKCSNGRVNSLDITNASVIGTLHDFPFSTLIFLEYVNLSINHFSGIIPLEIGKLTNLVRLDLSNNYISDTIPPQIDSLAKLETFHISKNQLNGSIPTEIGYLRSLTQVALNNNFLKVLSLLH</sequence>
<keyword evidence="8" id="KW-1185">Reference proteome</keyword>
<dbReference type="EMBL" id="JAWPEI010000009">
    <property type="protein sequence ID" value="KAK4715184.1"/>
    <property type="molecule type" value="Genomic_DNA"/>
</dbReference>
<name>A0AAV9KPE2_9SOLN</name>
<evidence type="ECO:0000256" key="6">
    <source>
        <dbReference type="SAM" id="SignalP"/>
    </source>
</evidence>